<organism evidence="2 3">
    <name type="scientific">Mycena maculata</name>
    <dbReference type="NCBI Taxonomy" id="230809"/>
    <lineage>
        <taxon>Eukaryota</taxon>
        <taxon>Fungi</taxon>
        <taxon>Dikarya</taxon>
        <taxon>Basidiomycota</taxon>
        <taxon>Agaricomycotina</taxon>
        <taxon>Agaricomycetes</taxon>
        <taxon>Agaricomycetidae</taxon>
        <taxon>Agaricales</taxon>
        <taxon>Marasmiineae</taxon>
        <taxon>Mycenaceae</taxon>
        <taxon>Mycena</taxon>
    </lineage>
</organism>
<dbReference type="AlphaFoldDB" id="A0AAD7N415"/>
<reference evidence="2" key="1">
    <citation type="submission" date="2023-03" db="EMBL/GenBank/DDBJ databases">
        <title>Massive genome expansion in bonnet fungi (Mycena s.s.) driven by repeated elements and novel gene families across ecological guilds.</title>
        <authorList>
            <consortium name="Lawrence Berkeley National Laboratory"/>
            <person name="Harder C.B."/>
            <person name="Miyauchi S."/>
            <person name="Viragh M."/>
            <person name="Kuo A."/>
            <person name="Thoen E."/>
            <person name="Andreopoulos B."/>
            <person name="Lu D."/>
            <person name="Skrede I."/>
            <person name="Drula E."/>
            <person name="Henrissat B."/>
            <person name="Morin E."/>
            <person name="Kohler A."/>
            <person name="Barry K."/>
            <person name="LaButti K."/>
            <person name="Morin E."/>
            <person name="Salamov A."/>
            <person name="Lipzen A."/>
            <person name="Mereny Z."/>
            <person name="Hegedus B."/>
            <person name="Baldrian P."/>
            <person name="Stursova M."/>
            <person name="Weitz H."/>
            <person name="Taylor A."/>
            <person name="Grigoriev I.V."/>
            <person name="Nagy L.G."/>
            <person name="Martin F."/>
            <person name="Kauserud H."/>
        </authorList>
    </citation>
    <scope>NUCLEOTIDE SEQUENCE</scope>
    <source>
        <strain evidence="2">CBHHK188m</strain>
    </source>
</reference>
<name>A0AAD7N415_9AGAR</name>
<gene>
    <name evidence="2" type="ORF">DFH07DRAFT_776975</name>
</gene>
<sequence length="204" mass="21837">MIICSSREVIGQERGIRRRAAGGAKRRRVEGDMLSRSRRPPPAARPLAVSSAGPPRQAQTRRDVDGAAGASVPSHTLPPPTSALLPHGLRRRGQGIPAKAMSGWARLPTNATSRCIGVPTKVTSCAYKGDERLVLPAVKGDERIHLHADKDKDGNYVASPMGRPNASSAKGSELAWLELNAGLDQRLMSPPFSHHEGATCPWHT</sequence>
<evidence type="ECO:0000256" key="1">
    <source>
        <dbReference type="SAM" id="MobiDB-lite"/>
    </source>
</evidence>
<accession>A0AAD7N415</accession>
<keyword evidence="3" id="KW-1185">Reference proteome</keyword>
<evidence type="ECO:0000313" key="2">
    <source>
        <dbReference type="EMBL" id="KAJ7744775.1"/>
    </source>
</evidence>
<comment type="caution">
    <text evidence="2">The sequence shown here is derived from an EMBL/GenBank/DDBJ whole genome shotgun (WGS) entry which is preliminary data.</text>
</comment>
<proteinExistence type="predicted"/>
<dbReference type="EMBL" id="JARJLG010000106">
    <property type="protein sequence ID" value="KAJ7744775.1"/>
    <property type="molecule type" value="Genomic_DNA"/>
</dbReference>
<dbReference type="Proteomes" id="UP001215280">
    <property type="component" value="Unassembled WGS sequence"/>
</dbReference>
<protein>
    <submittedName>
        <fullName evidence="2">Uncharacterized protein</fullName>
    </submittedName>
</protein>
<feature type="region of interest" description="Disordered" evidence="1">
    <location>
        <begin position="15"/>
        <end position="89"/>
    </location>
</feature>
<evidence type="ECO:0000313" key="3">
    <source>
        <dbReference type="Proteomes" id="UP001215280"/>
    </source>
</evidence>
<feature type="compositionally biased region" description="Basic residues" evidence="1">
    <location>
        <begin position="16"/>
        <end position="28"/>
    </location>
</feature>